<gene>
    <name evidence="1" type="ORF">S01H4_24152</name>
</gene>
<protein>
    <recommendedName>
        <fullName evidence="2">Twitching motility protein PilT</fullName>
    </recommendedName>
</protein>
<accession>X1CGN9</accession>
<dbReference type="AlphaFoldDB" id="X1CGN9"/>
<name>X1CGN9_9ZZZZ</name>
<dbReference type="Gene3D" id="3.30.450.90">
    <property type="match status" value="1"/>
</dbReference>
<dbReference type="InterPro" id="IPR027417">
    <property type="entry name" value="P-loop_NTPase"/>
</dbReference>
<comment type="caution">
    <text evidence="1">The sequence shown here is derived from an EMBL/GenBank/DDBJ whole genome shotgun (WGS) entry which is preliminary data.</text>
</comment>
<reference evidence="1" key="1">
    <citation type="journal article" date="2014" name="Front. Microbiol.">
        <title>High frequency of phylogenetically diverse reductive dehalogenase-homologous genes in deep subseafloor sedimentary metagenomes.</title>
        <authorList>
            <person name="Kawai M."/>
            <person name="Futagami T."/>
            <person name="Toyoda A."/>
            <person name="Takaki Y."/>
            <person name="Nishi S."/>
            <person name="Hori S."/>
            <person name="Arai W."/>
            <person name="Tsubouchi T."/>
            <person name="Morono Y."/>
            <person name="Uchiyama I."/>
            <person name="Ito T."/>
            <person name="Fujiyama A."/>
            <person name="Inagaki F."/>
            <person name="Takami H."/>
        </authorList>
    </citation>
    <scope>NUCLEOTIDE SEQUENCE</scope>
    <source>
        <strain evidence="1">Expedition CK06-06</strain>
    </source>
</reference>
<feature type="non-terminal residue" evidence="1">
    <location>
        <position position="109"/>
    </location>
</feature>
<evidence type="ECO:0000313" key="1">
    <source>
        <dbReference type="EMBL" id="GAG83406.1"/>
    </source>
</evidence>
<organism evidence="1">
    <name type="scientific">marine sediment metagenome</name>
    <dbReference type="NCBI Taxonomy" id="412755"/>
    <lineage>
        <taxon>unclassified sequences</taxon>
        <taxon>metagenomes</taxon>
        <taxon>ecological metagenomes</taxon>
    </lineage>
</organism>
<evidence type="ECO:0008006" key="2">
    <source>
        <dbReference type="Google" id="ProtNLM"/>
    </source>
</evidence>
<sequence length="109" mass="12269">MAAAQRLPLDDVTGLSIDKLFRAVVKLEGSDLHLKVGNPPYVRVGGTLRPLKHDPISDQEMRDLCFPLLDERSQNIYQEDGGADFAHMLDVDGVQWRFRVNLLTQMGHV</sequence>
<dbReference type="SUPFAM" id="SSF52540">
    <property type="entry name" value="P-loop containing nucleoside triphosphate hydrolases"/>
    <property type="match status" value="1"/>
</dbReference>
<dbReference type="EMBL" id="BART01011309">
    <property type="protein sequence ID" value="GAG83406.1"/>
    <property type="molecule type" value="Genomic_DNA"/>
</dbReference>
<proteinExistence type="predicted"/>